<proteinExistence type="predicted"/>
<name>W6YBB1_COCC2</name>
<sequence length="349" mass="38539">MPRPLLPKPPRPSPAIDASAPSPVTTRFGRRVIPPRDLSPPASNPPSQPSQPPQTPQKVTTTTTTTTKLPAYYSLAPSVPSPFTGSLETSLDAILAFGQLYAAIPGVTPLVTALLEPVSPHTDWIGILSALETATSLHSRYLMTELLFLLTRTLLPEQIAENRAMLEQLYDRKKQLAMRLLLRYDMLREWKMEPNPASYREQPVTVASVVPVPGFVAPEPVVGVASPRYPYRRPLLLNVIPTLLAGPVGGYASQSVRDRMRHHVTVLDGYLMLGDEEVEGWSDGRVKSTVCFVLMHWQWLRGNNDTLDDLEMMDWEGLEGKAEECGWIGDDTTRVPTGSSVKKELKSLG</sequence>
<keyword evidence="3" id="KW-1185">Reference proteome</keyword>
<reference evidence="2 3" key="1">
    <citation type="journal article" date="2013" name="PLoS Genet.">
        <title>Comparative genome structure, secondary metabolite, and effector coding capacity across Cochliobolus pathogens.</title>
        <authorList>
            <person name="Condon B.J."/>
            <person name="Leng Y."/>
            <person name="Wu D."/>
            <person name="Bushley K.E."/>
            <person name="Ohm R.A."/>
            <person name="Otillar R."/>
            <person name="Martin J."/>
            <person name="Schackwitz W."/>
            <person name="Grimwood J."/>
            <person name="MohdZainudin N."/>
            <person name="Xue C."/>
            <person name="Wang R."/>
            <person name="Manning V.A."/>
            <person name="Dhillon B."/>
            <person name="Tu Z.J."/>
            <person name="Steffenson B.J."/>
            <person name="Salamov A."/>
            <person name="Sun H."/>
            <person name="Lowry S."/>
            <person name="LaButti K."/>
            <person name="Han J."/>
            <person name="Copeland A."/>
            <person name="Lindquist E."/>
            <person name="Barry K."/>
            <person name="Schmutz J."/>
            <person name="Baker S.E."/>
            <person name="Ciuffetti L.M."/>
            <person name="Grigoriev I.V."/>
            <person name="Zhong S."/>
            <person name="Turgeon B.G."/>
        </authorList>
    </citation>
    <scope>NUCLEOTIDE SEQUENCE [LARGE SCALE GENOMIC DNA]</scope>
    <source>
        <strain evidence="2 3">26-R-13</strain>
    </source>
</reference>
<dbReference type="GeneID" id="19145120"/>
<dbReference type="AlphaFoldDB" id="W6YBB1"/>
<dbReference type="OrthoDB" id="3790454at2759"/>
<feature type="region of interest" description="Disordered" evidence="1">
    <location>
        <begin position="1"/>
        <end position="63"/>
    </location>
</feature>
<evidence type="ECO:0000313" key="2">
    <source>
        <dbReference type="EMBL" id="EUC36732.1"/>
    </source>
</evidence>
<dbReference type="EMBL" id="KI964558">
    <property type="protein sequence ID" value="EUC36732.1"/>
    <property type="molecule type" value="Genomic_DNA"/>
</dbReference>
<evidence type="ECO:0000313" key="3">
    <source>
        <dbReference type="Proteomes" id="UP000053841"/>
    </source>
</evidence>
<dbReference type="eggNOG" id="ENOG502TDYK">
    <property type="taxonomic scope" value="Eukaryota"/>
</dbReference>
<dbReference type="RefSeq" id="XP_007708900.1">
    <property type="nucleotide sequence ID" value="XM_007710710.1"/>
</dbReference>
<organism evidence="2 3">
    <name type="scientific">Cochliobolus carbonum (strain 26-R-13)</name>
    <name type="common">Maize leaf spot fungus</name>
    <name type="synonym">Bipolaris zeicola</name>
    <dbReference type="NCBI Taxonomy" id="930089"/>
    <lineage>
        <taxon>Eukaryota</taxon>
        <taxon>Fungi</taxon>
        <taxon>Dikarya</taxon>
        <taxon>Ascomycota</taxon>
        <taxon>Pezizomycotina</taxon>
        <taxon>Dothideomycetes</taxon>
        <taxon>Pleosporomycetidae</taxon>
        <taxon>Pleosporales</taxon>
        <taxon>Pleosporineae</taxon>
        <taxon>Pleosporaceae</taxon>
        <taxon>Bipolaris</taxon>
    </lineage>
</organism>
<accession>W6YBB1</accession>
<feature type="compositionally biased region" description="Low complexity" evidence="1">
    <location>
        <begin position="14"/>
        <end position="23"/>
    </location>
</feature>
<feature type="compositionally biased region" description="Pro residues" evidence="1">
    <location>
        <begin position="1"/>
        <end position="13"/>
    </location>
</feature>
<protein>
    <submittedName>
        <fullName evidence="2">Uncharacterized protein</fullName>
    </submittedName>
</protein>
<evidence type="ECO:0000256" key="1">
    <source>
        <dbReference type="SAM" id="MobiDB-lite"/>
    </source>
</evidence>
<dbReference type="Proteomes" id="UP000053841">
    <property type="component" value="Unassembled WGS sequence"/>
</dbReference>
<feature type="compositionally biased region" description="Pro residues" evidence="1">
    <location>
        <begin position="42"/>
        <end position="55"/>
    </location>
</feature>
<gene>
    <name evidence="2" type="ORF">COCCADRAFT_2208</name>
</gene>
<dbReference type="HOGENOM" id="CLU_066159_0_0_1"/>
<dbReference type="KEGG" id="bze:COCCADRAFT_2208"/>